<dbReference type="AlphaFoldDB" id="A0A8C4WYU1"/>
<dbReference type="Gene3D" id="2.40.50.90">
    <property type="match status" value="1"/>
</dbReference>
<reference evidence="2" key="1">
    <citation type="submission" date="2025-08" db="UniProtKB">
        <authorList>
            <consortium name="Ensembl"/>
        </authorList>
    </citation>
    <scope>IDENTIFICATION</scope>
</reference>
<keyword evidence="3" id="KW-1185">Reference proteome</keyword>
<reference evidence="2" key="2">
    <citation type="submission" date="2025-09" db="UniProtKB">
        <authorList>
            <consortium name="Ensembl"/>
        </authorList>
    </citation>
    <scope>IDENTIFICATION</scope>
</reference>
<sequence>DSTIRTKELSKELGIKLWKGTDQGRRRPGPHSVQSVGAVSAVYRAKIEKIEGPGRVQVFYVDYGNRESVPASRLGTLPGDYSLQAFPAQAHEYAFAFIQVPDDEEARSEAVDCLVRDVQNSQCLLNVEYRGNTCEHVTLLLPESREDVGLGLMREGMVIVEKRKEKRFTKLVADYQKAQDGAKASRVR</sequence>
<dbReference type="GO" id="GO:0003723">
    <property type="term" value="F:RNA binding"/>
    <property type="evidence" value="ECO:0007669"/>
    <property type="project" value="TreeGrafter"/>
</dbReference>
<evidence type="ECO:0000259" key="1">
    <source>
        <dbReference type="PROSITE" id="PS50304"/>
    </source>
</evidence>
<dbReference type="SUPFAM" id="SSF50199">
    <property type="entry name" value="Staphylococcal nuclease"/>
    <property type="match status" value="1"/>
</dbReference>
<protein>
    <recommendedName>
        <fullName evidence="1">Tudor domain-containing protein</fullName>
    </recommendedName>
</protein>
<dbReference type="GO" id="GO:0006402">
    <property type="term" value="P:mRNA catabolic process"/>
    <property type="evidence" value="ECO:0007669"/>
    <property type="project" value="TreeGrafter"/>
</dbReference>
<accession>A0A8C4WYU1</accession>
<dbReference type="Ensembl" id="ENSEBUT00000021435.1">
    <property type="protein sequence ID" value="ENSEBUP00000020861.1"/>
    <property type="gene ID" value="ENSEBUG00000012889.1"/>
</dbReference>
<dbReference type="InterPro" id="IPR002999">
    <property type="entry name" value="Tudor"/>
</dbReference>
<name>A0A8C4WYU1_EPTBU</name>
<evidence type="ECO:0000313" key="3">
    <source>
        <dbReference type="Proteomes" id="UP000694388"/>
    </source>
</evidence>
<dbReference type="SUPFAM" id="SSF63748">
    <property type="entry name" value="Tudor/PWWP/MBT"/>
    <property type="match status" value="1"/>
</dbReference>
<dbReference type="Proteomes" id="UP000694388">
    <property type="component" value="Unplaced"/>
</dbReference>
<dbReference type="GO" id="GO:0005829">
    <property type="term" value="C:cytosol"/>
    <property type="evidence" value="ECO:0007669"/>
    <property type="project" value="TreeGrafter"/>
</dbReference>
<dbReference type="Gene3D" id="2.30.30.140">
    <property type="match status" value="1"/>
</dbReference>
<evidence type="ECO:0000313" key="2">
    <source>
        <dbReference type="Ensembl" id="ENSEBUP00000020861.1"/>
    </source>
</evidence>
<feature type="domain" description="Tudor" evidence="1">
    <location>
        <begin position="25"/>
        <end position="84"/>
    </location>
</feature>
<dbReference type="PANTHER" id="PTHR12302">
    <property type="entry name" value="EBNA2 BINDING PROTEIN P100"/>
    <property type="match status" value="1"/>
</dbReference>
<organism evidence="2 3">
    <name type="scientific">Eptatretus burgeri</name>
    <name type="common">Inshore hagfish</name>
    <dbReference type="NCBI Taxonomy" id="7764"/>
    <lineage>
        <taxon>Eukaryota</taxon>
        <taxon>Metazoa</taxon>
        <taxon>Chordata</taxon>
        <taxon>Craniata</taxon>
        <taxon>Vertebrata</taxon>
        <taxon>Cyclostomata</taxon>
        <taxon>Myxini</taxon>
        <taxon>Myxiniformes</taxon>
        <taxon>Myxinidae</taxon>
        <taxon>Eptatretinae</taxon>
        <taxon>Eptatretus</taxon>
    </lineage>
</organism>
<dbReference type="GO" id="GO:0005634">
    <property type="term" value="C:nucleus"/>
    <property type="evidence" value="ECO:0007669"/>
    <property type="project" value="TreeGrafter"/>
</dbReference>
<dbReference type="FunFam" id="2.40.50.90:FF:000005">
    <property type="entry name" value="Staphylococcal nuclease domain-containing protein"/>
    <property type="match status" value="1"/>
</dbReference>
<dbReference type="InterPro" id="IPR035437">
    <property type="entry name" value="SNase_OB-fold_sf"/>
</dbReference>
<dbReference type="OMA" id="HEYAFAF"/>
<dbReference type="PANTHER" id="PTHR12302:SF2">
    <property type="entry name" value="STAPHYLOCOCCAL NUCLEASE DOMAIN-CONTAINING PROTEIN 1"/>
    <property type="match status" value="1"/>
</dbReference>
<dbReference type="Pfam" id="PF00567">
    <property type="entry name" value="TUDOR"/>
    <property type="match status" value="1"/>
</dbReference>
<proteinExistence type="predicted"/>
<dbReference type="GO" id="GO:0004518">
    <property type="term" value="F:nuclease activity"/>
    <property type="evidence" value="ECO:0007669"/>
    <property type="project" value="TreeGrafter"/>
</dbReference>
<dbReference type="PROSITE" id="PS50304">
    <property type="entry name" value="TUDOR"/>
    <property type="match status" value="1"/>
</dbReference>
<dbReference type="GeneTree" id="ENSGT00510000047270"/>
<dbReference type="SMART" id="SM00333">
    <property type="entry name" value="TUDOR"/>
    <property type="match status" value="1"/>
</dbReference>